<evidence type="ECO:0000313" key="7">
    <source>
        <dbReference type="Proteomes" id="UP000319627"/>
    </source>
</evidence>
<dbReference type="OrthoDB" id="9811542at2"/>
<gene>
    <name evidence="6" type="ORF">LX59_00243</name>
</gene>
<dbReference type="SUPFAM" id="SSF56300">
    <property type="entry name" value="Metallo-dependent phosphatases"/>
    <property type="match status" value="1"/>
</dbReference>
<feature type="domain" description="Calcineurin-like phosphoesterase" evidence="5">
    <location>
        <begin position="3"/>
        <end position="194"/>
    </location>
</feature>
<evidence type="ECO:0000313" key="6">
    <source>
        <dbReference type="EMBL" id="TWH77332.1"/>
    </source>
</evidence>
<evidence type="ECO:0000256" key="4">
    <source>
        <dbReference type="ARBA" id="ARBA00025742"/>
    </source>
</evidence>
<evidence type="ECO:0000256" key="3">
    <source>
        <dbReference type="ARBA" id="ARBA00023004"/>
    </source>
</evidence>
<comment type="similarity">
    <text evidence="4">Belongs to the cyclic nucleotide phosphodiesterase class-III family.</text>
</comment>
<sequence length="273" mass="30998">MTKILHLSDTHFGTETPAVVAALEQHVQNQGVDLLILSGDITQRARRAQFASAQAFIQRLNQIGVLTHLSVPGNHDIPLFNLFQRFYKPYANYRHYLGDELEPYFENDQVVVIGLNTTHPRRHKNGLITPEQTHRVCECLYQSAVDKVRIVVAHQPFGAMVSSDLKNLQRGAQTALQAWANAGLDIVMGGHIHLPYIRPLRQQYPELAREIWTVQAGTATSSRIRHSIPNSFNRLHIHSSQEGKRVQVERWDFQQDQFVLGTCLDLDWGSTNP</sequence>
<keyword evidence="2" id="KW-0378">Hydrolase</keyword>
<organism evidence="6 7">
    <name type="scientific">Azomonas agilis</name>
    <dbReference type="NCBI Taxonomy" id="116849"/>
    <lineage>
        <taxon>Bacteria</taxon>
        <taxon>Pseudomonadati</taxon>
        <taxon>Pseudomonadota</taxon>
        <taxon>Gammaproteobacteria</taxon>
        <taxon>Pseudomonadales</taxon>
        <taxon>Pseudomonadaceae</taxon>
        <taxon>Azomonas</taxon>
    </lineage>
</organism>
<dbReference type="Pfam" id="PF00149">
    <property type="entry name" value="Metallophos"/>
    <property type="match status" value="1"/>
</dbReference>
<dbReference type="InterPro" id="IPR029052">
    <property type="entry name" value="Metallo-depent_PP-like"/>
</dbReference>
<dbReference type="GO" id="GO:0016787">
    <property type="term" value="F:hydrolase activity"/>
    <property type="evidence" value="ECO:0007669"/>
    <property type="project" value="UniProtKB-KW"/>
</dbReference>
<reference evidence="6 7" key="1">
    <citation type="submission" date="2019-07" db="EMBL/GenBank/DDBJ databases">
        <title>Genomic Encyclopedia of Type Strains, Phase I: the one thousand microbial genomes (KMG-I) project.</title>
        <authorList>
            <person name="Kyrpides N."/>
        </authorList>
    </citation>
    <scope>NUCLEOTIDE SEQUENCE [LARGE SCALE GENOMIC DNA]</scope>
    <source>
        <strain evidence="6 7">DSM 375</strain>
    </source>
</reference>
<dbReference type="Proteomes" id="UP000319627">
    <property type="component" value="Unassembled WGS sequence"/>
</dbReference>
<accession>A0A562J2J6</accession>
<keyword evidence="3" id="KW-0408">Iron</keyword>
<dbReference type="RefSeq" id="WP_144570006.1">
    <property type="nucleotide sequence ID" value="NZ_VLKG01000001.1"/>
</dbReference>
<dbReference type="GO" id="GO:0046872">
    <property type="term" value="F:metal ion binding"/>
    <property type="evidence" value="ECO:0007669"/>
    <property type="project" value="UniProtKB-KW"/>
</dbReference>
<protein>
    <submittedName>
        <fullName evidence="6">3',5'-cyclic AMP phosphodiesterase CpdA</fullName>
    </submittedName>
</protein>
<dbReference type="InterPro" id="IPR004843">
    <property type="entry name" value="Calcineurin-like_PHP"/>
</dbReference>
<dbReference type="AlphaFoldDB" id="A0A562J2J6"/>
<comment type="caution">
    <text evidence="6">The sequence shown here is derived from an EMBL/GenBank/DDBJ whole genome shotgun (WGS) entry which is preliminary data.</text>
</comment>
<dbReference type="PANTHER" id="PTHR42988">
    <property type="entry name" value="PHOSPHOHYDROLASE"/>
    <property type="match status" value="1"/>
</dbReference>
<evidence type="ECO:0000256" key="2">
    <source>
        <dbReference type="ARBA" id="ARBA00022801"/>
    </source>
</evidence>
<dbReference type="PANTHER" id="PTHR42988:SF2">
    <property type="entry name" value="CYCLIC NUCLEOTIDE PHOSPHODIESTERASE CBUA0032-RELATED"/>
    <property type="match status" value="1"/>
</dbReference>
<evidence type="ECO:0000256" key="1">
    <source>
        <dbReference type="ARBA" id="ARBA00022723"/>
    </source>
</evidence>
<proteinExistence type="inferred from homology"/>
<dbReference type="Gene3D" id="3.60.21.10">
    <property type="match status" value="1"/>
</dbReference>
<dbReference type="InterPro" id="IPR050884">
    <property type="entry name" value="CNP_phosphodiesterase-III"/>
</dbReference>
<keyword evidence="1" id="KW-0479">Metal-binding</keyword>
<name>A0A562J2J6_9GAMM</name>
<keyword evidence="7" id="KW-1185">Reference proteome</keyword>
<dbReference type="EMBL" id="VLKG01000001">
    <property type="protein sequence ID" value="TWH77332.1"/>
    <property type="molecule type" value="Genomic_DNA"/>
</dbReference>
<evidence type="ECO:0000259" key="5">
    <source>
        <dbReference type="Pfam" id="PF00149"/>
    </source>
</evidence>